<dbReference type="CDD" id="cd00222">
    <property type="entry name" value="CollagenBindB"/>
    <property type="match status" value="4"/>
</dbReference>
<accession>A0A0R1XTN8</accession>
<evidence type="ECO:0000313" key="5">
    <source>
        <dbReference type="Proteomes" id="UP000051236"/>
    </source>
</evidence>
<dbReference type="Gene3D" id="2.60.40.1140">
    <property type="entry name" value="Collagen-binding surface protein Cna, B-type domain"/>
    <property type="match status" value="4"/>
</dbReference>
<keyword evidence="2" id="KW-0472">Membrane</keyword>
<dbReference type="SUPFAM" id="SSF49478">
    <property type="entry name" value="Cna protein B-type domain"/>
    <property type="match status" value="4"/>
</dbReference>
<evidence type="ECO:0000259" key="3">
    <source>
        <dbReference type="Pfam" id="PF05738"/>
    </source>
</evidence>
<dbReference type="AlphaFoldDB" id="A0A0R1XTN8"/>
<feature type="domain" description="CNA-B" evidence="3">
    <location>
        <begin position="3"/>
        <end position="53"/>
    </location>
</feature>
<dbReference type="eggNOG" id="COG4932">
    <property type="taxonomic scope" value="Bacteria"/>
</dbReference>
<keyword evidence="2" id="KW-0812">Transmembrane</keyword>
<dbReference type="EMBL" id="AZGA01000062">
    <property type="protein sequence ID" value="KRM32997.1"/>
    <property type="molecule type" value="Genomic_DNA"/>
</dbReference>
<gene>
    <name evidence="4" type="ORF">FC83_GL000088</name>
</gene>
<name>A0A0R1XTN8_9LACO</name>
<dbReference type="Pfam" id="PF05738">
    <property type="entry name" value="Cna_B"/>
    <property type="match status" value="4"/>
</dbReference>
<proteinExistence type="predicted"/>
<feature type="domain" description="CNA-B" evidence="3">
    <location>
        <begin position="160"/>
        <end position="243"/>
    </location>
</feature>
<feature type="domain" description="CNA-B" evidence="3">
    <location>
        <begin position="63"/>
        <end position="146"/>
    </location>
</feature>
<organism evidence="4 5">
    <name type="scientific">Agrilactobacillus composti DSM 18527 = JCM 14202</name>
    <dbReference type="NCBI Taxonomy" id="1423734"/>
    <lineage>
        <taxon>Bacteria</taxon>
        <taxon>Bacillati</taxon>
        <taxon>Bacillota</taxon>
        <taxon>Bacilli</taxon>
        <taxon>Lactobacillales</taxon>
        <taxon>Lactobacillaceae</taxon>
        <taxon>Agrilactobacillus</taxon>
    </lineage>
</organism>
<dbReference type="PATRIC" id="fig|1423734.3.peg.87"/>
<sequence length="461" mass="50416">MVQTKTVNAASQWQYSFTNLPKTDQGKAITYTISEAPVANYTTKINGYNITNTHVSQPATTTVSGQKTWSDTNNQAGQRPDSIKVNLLANGKVVQTKTVTATNQWQYHFTNLPKTDDQGKAIVYTVSEDPVTNYATKINGYNITNTFVTTPPTKPTTTTVAGHKTWIDGADQFQQRPTSIQVNLLANGQVVQTKTVTAQNNWQYEFTNLPKVDQAGQTIAYTISENYVPYYQTDINGYNITNTYILVPPTKPITATVSGNKIWQDQGNAANQRPDAITIHLLANGRVIKSKQVTAADNWHYEFSNLPLKQGNQTIVYTVSEDKVPHYTSQVDGSDVINTYVPTTPVQPSQPQVPQKPDVPQQPDVPTTPTDPNQPLLPITPSDPQPGTATTPGASTTTGTVPTESKHHLIPVSTETITGSSKQLLPQTGEDHSWSKGLSILGFVLLFSALGIVSYKKLKVK</sequence>
<feature type="transmembrane region" description="Helical" evidence="2">
    <location>
        <begin position="437"/>
        <end position="455"/>
    </location>
</feature>
<dbReference type="Proteomes" id="UP000051236">
    <property type="component" value="Unassembled WGS sequence"/>
</dbReference>
<evidence type="ECO:0000256" key="1">
    <source>
        <dbReference type="SAM" id="MobiDB-lite"/>
    </source>
</evidence>
<evidence type="ECO:0000256" key="2">
    <source>
        <dbReference type="SAM" id="Phobius"/>
    </source>
</evidence>
<dbReference type="InterPro" id="IPR008454">
    <property type="entry name" value="Collagen-bd_Cna-like_B-typ_dom"/>
</dbReference>
<feature type="compositionally biased region" description="Low complexity" evidence="1">
    <location>
        <begin position="386"/>
        <end position="403"/>
    </location>
</feature>
<keyword evidence="5" id="KW-1185">Reference proteome</keyword>
<keyword evidence="2" id="KW-1133">Transmembrane helix</keyword>
<reference evidence="4 5" key="1">
    <citation type="journal article" date="2015" name="Genome Announc.">
        <title>Expanding the biotechnology potential of lactobacilli through comparative genomics of 213 strains and associated genera.</title>
        <authorList>
            <person name="Sun Z."/>
            <person name="Harris H.M."/>
            <person name="McCann A."/>
            <person name="Guo C."/>
            <person name="Argimon S."/>
            <person name="Zhang W."/>
            <person name="Yang X."/>
            <person name="Jeffery I.B."/>
            <person name="Cooney J.C."/>
            <person name="Kagawa T.F."/>
            <person name="Liu W."/>
            <person name="Song Y."/>
            <person name="Salvetti E."/>
            <person name="Wrobel A."/>
            <person name="Rasinkangas P."/>
            <person name="Parkhill J."/>
            <person name="Rea M.C."/>
            <person name="O'Sullivan O."/>
            <person name="Ritari J."/>
            <person name="Douillard F.P."/>
            <person name="Paul Ross R."/>
            <person name="Yang R."/>
            <person name="Briner A.E."/>
            <person name="Felis G.E."/>
            <person name="de Vos W.M."/>
            <person name="Barrangou R."/>
            <person name="Klaenhammer T.R."/>
            <person name="Caufield P.W."/>
            <person name="Cui Y."/>
            <person name="Zhang H."/>
            <person name="O'Toole P.W."/>
        </authorList>
    </citation>
    <scope>NUCLEOTIDE SEQUENCE [LARGE SCALE GENOMIC DNA]</scope>
    <source>
        <strain evidence="4 5">DSM 18527</strain>
    </source>
</reference>
<dbReference type="STRING" id="1423734.FC83_GL000088"/>
<feature type="region of interest" description="Disordered" evidence="1">
    <location>
        <begin position="336"/>
        <end position="406"/>
    </location>
</feature>
<comment type="caution">
    <text evidence="4">The sequence shown here is derived from an EMBL/GenBank/DDBJ whole genome shotgun (WGS) entry which is preliminary data.</text>
</comment>
<protein>
    <recommendedName>
        <fullName evidence="3">CNA-B domain-containing protein</fullName>
    </recommendedName>
</protein>
<feature type="domain" description="CNA-B" evidence="3">
    <location>
        <begin position="257"/>
        <end position="339"/>
    </location>
</feature>
<feature type="compositionally biased region" description="Low complexity" evidence="1">
    <location>
        <begin position="341"/>
        <end position="374"/>
    </location>
</feature>
<evidence type="ECO:0000313" key="4">
    <source>
        <dbReference type="EMBL" id="KRM32997.1"/>
    </source>
</evidence>